<reference evidence="6 7" key="1">
    <citation type="submission" date="2018-06" db="EMBL/GenBank/DDBJ databases">
        <authorList>
            <consortium name="IHU Genomes"/>
        </authorList>
    </citation>
    <scope>NUCLEOTIDE SEQUENCE [LARGE SCALE GENOMIC DNA]</scope>
    <source>
        <strain evidence="6 7">NEC25</strain>
    </source>
</reference>
<evidence type="ECO:0000259" key="3">
    <source>
        <dbReference type="Pfam" id="PF20620"/>
    </source>
</evidence>
<dbReference type="Proteomes" id="UP000431451">
    <property type="component" value="Unassembled WGS sequence"/>
</dbReference>
<accession>A0A653AVG3</accession>
<feature type="domain" description="Glycoside hydrolase GH146 substrate-binding" evidence="3">
    <location>
        <begin position="637"/>
        <end position="781"/>
    </location>
</feature>
<keyword evidence="6" id="KW-0378">Hydrolase</keyword>
<dbReference type="InterPro" id="IPR012878">
    <property type="entry name" value="Beta-AFase-like_GH127_cat"/>
</dbReference>
<dbReference type="GO" id="GO:0005975">
    <property type="term" value="P:carbohydrate metabolic process"/>
    <property type="evidence" value="ECO:0007669"/>
    <property type="project" value="InterPro"/>
</dbReference>
<dbReference type="Pfam" id="PF20620">
    <property type="entry name" value="DUF6805"/>
    <property type="match status" value="1"/>
</dbReference>
<dbReference type="Proteomes" id="UP000789738">
    <property type="component" value="Unassembled WGS sequence"/>
</dbReference>
<dbReference type="PANTHER" id="PTHR31151:SF0">
    <property type="entry name" value="PROLINE-TRNA LIGASE (DUF1680)"/>
    <property type="match status" value="1"/>
</dbReference>
<dbReference type="PANTHER" id="PTHR31151">
    <property type="entry name" value="PROLINE-TRNA LIGASE (DUF1680)"/>
    <property type="match status" value="1"/>
</dbReference>
<dbReference type="EMBL" id="CAKJVE010000004">
    <property type="protein sequence ID" value="CAG9704814.1"/>
    <property type="molecule type" value="Genomic_DNA"/>
</dbReference>
<evidence type="ECO:0000259" key="1">
    <source>
        <dbReference type="Pfam" id="PF07944"/>
    </source>
</evidence>
<evidence type="ECO:0000259" key="4">
    <source>
        <dbReference type="Pfam" id="PF20736"/>
    </source>
</evidence>
<dbReference type="Pfam" id="PF07944">
    <property type="entry name" value="Beta-AFase-like_GH127_cat"/>
    <property type="match status" value="1"/>
</dbReference>
<feature type="domain" description="Non-reducing end beta-L-arabinofuranosidase-like GH127 catalytic" evidence="1">
    <location>
        <begin position="31"/>
        <end position="405"/>
    </location>
</feature>
<evidence type="ECO:0000259" key="2">
    <source>
        <dbReference type="Pfam" id="PF16375"/>
    </source>
</evidence>
<reference evidence="5" key="2">
    <citation type="submission" date="2021-10" db="EMBL/GenBank/DDBJ databases">
        <authorList>
            <person name="Mesa V."/>
        </authorList>
    </citation>
    <scope>NUCLEOTIDE SEQUENCE</scope>
    <source>
        <strain evidence="5">CC3_PB</strain>
    </source>
</reference>
<evidence type="ECO:0000313" key="5">
    <source>
        <dbReference type="EMBL" id="CAG9704814.1"/>
    </source>
</evidence>
<protein>
    <submittedName>
        <fullName evidence="6">Non-reducing end beta-L-arabinofuranosidase</fullName>
        <ecNumber evidence="6">3.2.1.185</ecNumber>
    </submittedName>
</protein>
<evidence type="ECO:0000313" key="7">
    <source>
        <dbReference type="Proteomes" id="UP000431451"/>
    </source>
</evidence>
<dbReference type="Gene3D" id="1.50.10.20">
    <property type="match status" value="1"/>
</dbReference>
<dbReference type="Pfam" id="PF16375">
    <property type="entry name" value="DUF4986"/>
    <property type="match status" value="1"/>
</dbReference>
<proteinExistence type="predicted"/>
<organism evidence="6 7">
    <name type="scientific">Clostridium neonatale</name>
    <dbReference type="NCBI Taxonomy" id="137838"/>
    <lineage>
        <taxon>Bacteria</taxon>
        <taxon>Bacillati</taxon>
        <taxon>Bacillota</taxon>
        <taxon>Clostridia</taxon>
        <taxon>Eubacteriales</taxon>
        <taxon>Clostridiaceae</taxon>
        <taxon>Clostridium</taxon>
    </lineage>
</organism>
<dbReference type="Pfam" id="PF20736">
    <property type="entry name" value="Glyco_hydro127M"/>
    <property type="match status" value="1"/>
</dbReference>
<name>A0A653AVG3_9CLOT</name>
<gene>
    <name evidence="6" type="primary">hypBA1_2</name>
    <name evidence="5" type="ORF">CNEO_41481</name>
    <name evidence="6" type="ORF">CNEONATNEC25_03391</name>
</gene>
<dbReference type="InterPro" id="IPR032275">
    <property type="entry name" value="DUF4986"/>
</dbReference>
<feature type="domain" description="DUF4986" evidence="2">
    <location>
        <begin position="562"/>
        <end position="616"/>
    </location>
</feature>
<dbReference type="GO" id="GO:0102478">
    <property type="term" value="F:beta-L-arabinofuranosidase activity"/>
    <property type="evidence" value="ECO:0007669"/>
    <property type="project" value="UniProtKB-EC"/>
</dbReference>
<keyword evidence="6" id="KW-0326">Glycosidase</keyword>
<dbReference type="EMBL" id="UWJD01000002">
    <property type="protein sequence ID" value="VCT85788.1"/>
    <property type="molecule type" value="Genomic_DNA"/>
</dbReference>
<dbReference type="SUPFAM" id="SSF48208">
    <property type="entry name" value="Six-hairpin glycosidases"/>
    <property type="match status" value="1"/>
</dbReference>
<dbReference type="InterPro" id="IPR049046">
    <property type="entry name" value="Beta-AFase-like_GH127_middle"/>
</dbReference>
<sequence>MHIVKVRANKCIYSVRDIMNNKGRIDNNMEKVKLLDGLFKVSQDKGKEYLEYLDVDRLVAPCYEAIGKTSKKPRYGGWESMAISGHSLGHFLSALASMYVAEGDENLKSKLDYAVSELAYLQTFDEKGYVSGFPRECFDKVFTGEFNVTRFELGDSWVPWYSIHKIYAGLIDAYVLTGNEQALEVVIKMADWAKKGSDNLTEEQFDRMLYCEHGGMCEAMANLYEITKNKDYLDLSRRFYHKETLTPLTKLEDELEGKHANTQIPKVIGAARLYEIIGNEDYKKAAIFFWDVVTRSRSYVIGGNSRDEHFGKADTEKLGVTTAETCNTYNMLKLTEHLYSWNHDSRYMDYYENALYNHILASQDPESGMKTYFVSTKPGHFKVYCSPDNSFWCCTGTGMENPARYIRNIYYRDNDDLYVNLYISSEIKLEDKGIILKQETNFPESDSARFVFEEGEEKFININIRVPYWVNGEVKVVVNGSTEYSKAEKGYISIEGNWNKGDIIDVKLPMNIHVYASKEDKSKIAFMYGPIVLAGALGRENFPETDILEDQLKLNHYPGIIVPTLVTDNLNIEEFIKPVNISKLIFETEAIGEPGNVKCTLIPFYALHHQRYTIYWTRMTSEEYKKNELASADYQEKLDRITIDSVNPNEQQPEIEHKMKCKNSTSDYSSEAGRGWRESMDDGYFSYEMSVDSDEQNYLAVTYWGSDKECFSDGKRYIREFNIYVDGTLILQETLNENKPYALFDKFYVIPKEFTNGKGKIEVKFTSSDEKIAGRIFGIRIVSKNEL</sequence>
<dbReference type="InterPro" id="IPR046544">
    <property type="entry name" value="GH146_SB_dom"/>
</dbReference>
<dbReference type="InterPro" id="IPR008928">
    <property type="entry name" value="6-hairpin_glycosidase_sf"/>
</dbReference>
<dbReference type="AlphaFoldDB" id="A0A653AVG3"/>
<feature type="domain" description="Non-reducing end beta-L-arabinofuranosidase-like GH127 middle" evidence="4">
    <location>
        <begin position="417"/>
        <end position="510"/>
    </location>
</feature>
<dbReference type="EC" id="3.2.1.185" evidence="6"/>
<evidence type="ECO:0000313" key="6">
    <source>
        <dbReference type="EMBL" id="VCT85788.1"/>
    </source>
</evidence>